<feature type="non-terminal residue" evidence="2">
    <location>
        <position position="1"/>
    </location>
</feature>
<accession>A0ABW3CBU3</accession>
<keyword evidence="3" id="KW-1185">Reference proteome</keyword>
<evidence type="ECO:0000313" key="2">
    <source>
        <dbReference type="EMBL" id="MFD0851939.1"/>
    </source>
</evidence>
<reference evidence="3" key="1">
    <citation type="journal article" date="2019" name="Int. J. Syst. Evol. Microbiol.">
        <title>The Global Catalogue of Microorganisms (GCM) 10K type strain sequencing project: providing services to taxonomists for standard genome sequencing and annotation.</title>
        <authorList>
            <consortium name="The Broad Institute Genomics Platform"/>
            <consortium name="The Broad Institute Genome Sequencing Center for Infectious Disease"/>
            <person name="Wu L."/>
            <person name="Ma J."/>
        </authorList>
    </citation>
    <scope>NUCLEOTIDE SEQUENCE [LARGE SCALE GENOMIC DNA]</scope>
    <source>
        <strain evidence="3">JCM 31696</strain>
    </source>
</reference>
<gene>
    <name evidence="2" type="ORF">ACFQ07_06885</name>
</gene>
<feature type="region of interest" description="Disordered" evidence="1">
    <location>
        <begin position="46"/>
        <end position="66"/>
    </location>
</feature>
<evidence type="ECO:0000256" key="1">
    <source>
        <dbReference type="SAM" id="MobiDB-lite"/>
    </source>
</evidence>
<sequence length="86" mass="9384">EMPAAELRVEQLQAACGREAVRQIYMPVPDEARDRLHEVHVDRIAARMPSGGGPPDPPDGSAAFHEHSIMFRPLAPPPEEAPSPLI</sequence>
<comment type="caution">
    <text evidence="2">The sequence shown here is derived from an EMBL/GenBank/DDBJ whole genome shotgun (WGS) entry which is preliminary data.</text>
</comment>
<protein>
    <submittedName>
        <fullName evidence="2">Uncharacterized protein</fullName>
    </submittedName>
</protein>
<evidence type="ECO:0000313" key="3">
    <source>
        <dbReference type="Proteomes" id="UP001597083"/>
    </source>
</evidence>
<dbReference type="Proteomes" id="UP001597083">
    <property type="component" value="Unassembled WGS sequence"/>
</dbReference>
<name>A0ABW3CBU3_9ACTN</name>
<proteinExistence type="predicted"/>
<organism evidence="2 3">
    <name type="scientific">Actinomadura adrarensis</name>
    <dbReference type="NCBI Taxonomy" id="1819600"/>
    <lineage>
        <taxon>Bacteria</taxon>
        <taxon>Bacillati</taxon>
        <taxon>Actinomycetota</taxon>
        <taxon>Actinomycetes</taxon>
        <taxon>Streptosporangiales</taxon>
        <taxon>Thermomonosporaceae</taxon>
        <taxon>Actinomadura</taxon>
    </lineage>
</organism>
<dbReference type="EMBL" id="JBHTIR010000918">
    <property type="protein sequence ID" value="MFD0851939.1"/>
    <property type="molecule type" value="Genomic_DNA"/>
</dbReference>